<comment type="caution">
    <text evidence="1">The sequence shown here is derived from an EMBL/GenBank/DDBJ whole genome shotgun (WGS) entry which is preliminary data.</text>
</comment>
<dbReference type="EMBL" id="AKWZ02000010">
    <property type="protein sequence ID" value="EPG73269.1"/>
    <property type="molecule type" value="Genomic_DNA"/>
</dbReference>
<organism evidence="1 2">
    <name type="scientific">Leptospira fainei serovar Hurstbridge str. BUT 6</name>
    <dbReference type="NCBI Taxonomy" id="1193011"/>
    <lineage>
        <taxon>Bacteria</taxon>
        <taxon>Pseudomonadati</taxon>
        <taxon>Spirochaetota</taxon>
        <taxon>Spirochaetia</taxon>
        <taxon>Leptospirales</taxon>
        <taxon>Leptospiraceae</taxon>
        <taxon>Leptospira</taxon>
    </lineage>
</organism>
<keyword evidence="2" id="KW-1185">Reference proteome</keyword>
<accession>S3UY28</accession>
<gene>
    <name evidence="1" type="ORF">LEP1GSC058_3916</name>
</gene>
<dbReference type="OrthoDB" id="327034at2"/>
<name>S3UY28_9LEPT</name>
<reference evidence="1" key="1">
    <citation type="submission" date="2013-04" db="EMBL/GenBank/DDBJ databases">
        <authorList>
            <person name="Harkins D.M."/>
            <person name="Durkin A.S."/>
            <person name="Selengut J.D."/>
            <person name="Sanka R."/>
            <person name="DePew J."/>
            <person name="Purushe J."/>
            <person name="Ahmed A."/>
            <person name="van der Linden H."/>
            <person name="Goris M.G.A."/>
            <person name="Hartskeerl R.A."/>
            <person name="Vinetz J.M."/>
            <person name="Sutton G.G."/>
            <person name="Nelson W.C."/>
            <person name="Fouts D.E."/>
        </authorList>
    </citation>
    <scope>NUCLEOTIDE SEQUENCE [LARGE SCALE GENOMIC DNA]</scope>
    <source>
        <strain evidence="1">BUT 6</strain>
    </source>
</reference>
<dbReference type="STRING" id="1193011.LEP1GSC058_3916"/>
<dbReference type="AlphaFoldDB" id="S3UY28"/>
<proteinExistence type="predicted"/>
<dbReference type="RefSeq" id="WP_016549757.1">
    <property type="nucleotide sequence ID" value="NZ_AKWZ02000010.1"/>
</dbReference>
<sequence length="199" mass="22359">MAFPLKEFQSFQKFCAANGHPENPWALIYLLLGFLSSGEGALNAVQESWMKGFPGSLSDEQRKEASDKILEFADELLDCLRGWRELAEEEGSEAVMEEILELGEAVLLETREMGEFSTIVREESMEILSDLCSTCGVVIPKGGYKKINLVDFDDAEIAEEVEEWMLALTSFDKAQEASELEAGILVLFVKVFLFFVFFN</sequence>
<protein>
    <submittedName>
        <fullName evidence="1">Uncharacterized protein</fullName>
    </submittedName>
</protein>
<dbReference type="Proteomes" id="UP000014540">
    <property type="component" value="Unassembled WGS sequence"/>
</dbReference>
<evidence type="ECO:0000313" key="1">
    <source>
        <dbReference type="EMBL" id="EPG73269.1"/>
    </source>
</evidence>
<evidence type="ECO:0000313" key="2">
    <source>
        <dbReference type="Proteomes" id="UP000014540"/>
    </source>
</evidence>